<feature type="transmembrane region" description="Helical" evidence="1">
    <location>
        <begin position="202"/>
        <end position="219"/>
    </location>
</feature>
<keyword evidence="1" id="KW-1133">Transmembrane helix</keyword>
<dbReference type="Proteomes" id="UP001515780">
    <property type="component" value="Unassembled WGS sequence"/>
</dbReference>
<keyword evidence="4" id="KW-1185">Reference proteome</keyword>
<accession>A0ABX0RPV8</accession>
<evidence type="ECO:0000313" key="4">
    <source>
        <dbReference type="Proteomes" id="UP001515780"/>
    </source>
</evidence>
<keyword evidence="1" id="KW-0472">Membrane</keyword>
<keyword evidence="3" id="KW-0808">Transferase</keyword>
<comment type="caution">
    <text evidence="3">The sequence shown here is derived from an EMBL/GenBank/DDBJ whole genome shotgun (WGS) entry which is preliminary data.</text>
</comment>
<dbReference type="PANTHER" id="PTHR23028:SF53">
    <property type="entry name" value="ACYL_TRANSF_3 DOMAIN-CONTAINING PROTEIN"/>
    <property type="match status" value="1"/>
</dbReference>
<reference evidence="3 4" key="1">
    <citation type="journal article" date="2019" name="bioRxiv">
        <title>Bacteria contribute to plant secondary compound degradation in a generalist herbivore system.</title>
        <authorList>
            <person name="Francoeur C.B."/>
            <person name="Khadempour L."/>
            <person name="Moreira-Soto R.D."/>
            <person name="Gotting K."/>
            <person name="Book A.J."/>
            <person name="Pinto-Tomas A.A."/>
            <person name="Keefover-Ring K."/>
            <person name="Currie C.R."/>
        </authorList>
    </citation>
    <scope>NUCLEOTIDE SEQUENCE [LARGE SCALE GENOMIC DNA]</scope>
    <source>
        <strain evidence="3">Al-1710</strain>
    </source>
</reference>
<name>A0ABX0RPV8_9GAMM</name>
<feature type="transmembrane region" description="Helical" evidence="1">
    <location>
        <begin position="319"/>
        <end position="338"/>
    </location>
</feature>
<dbReference type="RefSeq" id="WP_166933762.1">
    <property type="nucleotide sequence ID" value="NZ_VWXC01000008.1"/>
</dbReference>
<keyword evidence="1" id="KW-0812">Transmembrane</keyword>
<dbReference type="InterPro" id="IPR002656">
    <property type="entry name" value="Acyl_transf_3_dom"/>
</dbReference>
<evidence type="ECO:0000256" key="1">
    <source>
        <dbReference type="SAM" id="Phobius"/>
    </source>
</evidence>
<gene>
    <name evidence="3" type="ORF">F3J37_13095</name>
</gene>
<evidence type="ECO:0000313" key="3">
    <source>
        <dbReference type="EMBL" id="NIG19606.1"/>
    </source>
</evidence>
<feature type="transmembrane region" description="Helical" evidence="1">
    <location>
        <begin position="257"/>
        <end position="274"/>
    </location>
</feature>
<protein>
    <submittedName>
        <fullName evidence="3">Acyltransferase</fullName>
    </submittedName>
</protein>
<feature type="transmembrane region" description="Helical" evidence="1">
    <location>
        <begin position="12"/>
        <end position="29"/>
    </location>
</feature>
<dbReference type="PANTHER" id="PTHR23028">
    <property type="entry name" value="ACETYLTRANSFERASE"/>
    <property type="match status" value="1"/>
</dbReference>
<feature type="transmembrane region" description="Helical" evidence="1">
    <location>
        <begin position="84"/>
        <end position="108"/>
    </location>
</feature>
<organism evidence="3 4">
    <name type="scientific">Candidatus Pantoea communis</name>
    <dbReference type="NCBI Taxonomy" id="2608354"/>
    <lineage>
        <taxon>Bacteria</taxon>
        <taxon>Pseudomonadati</taxon>
        <taxon>Pseudomonadota</taxon>
        <taxon>Gammaproteobacteria</taxon>
        <taxon>Enterobacterales</taxon>
        <taxon>Erwiniaceae</taxon>
        <taxon>Pantoea</taxon>
    </lineage>
</organism>
<feature type="domain" description="Acyltransferase 3" evidence="2">
    <location>
        <begin position="8"/>
        <end position="338"/>
    </location>
</feature>
<feature type="transmembrane region" description="Helical" evidence="1">
    <location>
        <begin position="139"/>
        <end position="158"/>
    </location>
</feature>
<keyword evidence="3" id="KW-0012">Acyltransferase</keyword>
<dbReference type="EMBL" id="VWXC01000008">
    <property type="protein sequence ID" value="NIG19606.1"/>
    <property type="molecule type" value="Genomic_DNA"/>
</dbReference>
<dbReference type="Pfam" id="PF01757">
    <property type="entry name" value="Acyl_transf_3"/>
    <property type="match status" value="1"/>
</dbReference>
<proteinExistence type="predicted"/>
<sequence length="353" mass="39412">MNPSYFKSVHALRGFAALSVMFFHFRWNINAKSSGLGDSLFGWGATGVDLFFLISGFVIVLTLKTTPATLSGTVHFLKRRLFRILPAYYIILIITFLLSGAMSTFHYADKTQNLISALTFQPIYPEHGPFYVDDSGMYGIRWTLNYELYFYLAVGLLLGLPRRALAIAIWFVLTLFAIPWLAGKNLSLAEQGYDLGSAQLNLVTNPMILLFLVGMLIGLSEPLLRKLNANLMLIMFTASVVMMAALFSHGLFVGHGLTGSGWIYALVLLFAIASEEKIGKFIPRAWLMLGDISFSLYLVHTLMNQGLGKRLNGLGIEDGPWRFCVSVVLSLLLAWLAWKYIERPFNALSKPRA</sequence>
<feature type="transmembrane region" description="Helical" evidence="1">
    <location>
        <begin position="41"/>
        <end position="63"/>
    </location>
</feature>
<feature type="transmembrane region" description="Helical" evidence="1">
    <location>
        <begin position="281"/>
        <end position="299"/>
    </location>
</feature>
<evidence type="ECO:0000259" key="2">
    <source>
        <dbReference type="Pfam" id="PF01757"/>
    </source>
</evidence>
<feature type="transmembrane region" description="Helical" evidence="1">
    <location>
        <begin position="165"/>
        <end position="182"/>
    </location>
</feature>
<feature type="transmembrane region" description="Helical" evidence="1">
    <location>
        <begin position="231"/>
        <end position="251"/>
    </location>
</feature>
<dbReference type="InterPro" id="IPR050879">
    <property type="entry name" value="Acyltransferase_3"/>
</dbReference>
<dbReference type="GO" id="GO:0016746">
    <property type="term" value="F:acyltransferase activity"/>
    <property type="evidence" value="ECO:0007669"/>
    <property type="project" value="UniProtKB-KW"/>
</dbReference>